<keyword evidence="1" id="KW-0732">Signal</keyword>
<dbReference type="EMBL" id="ML994632">
    <property type="protein sequence ID" value="KAF2185886.1"/>
    <property type="molecule type" value="Genomic_DNA"/>
</dbReference>
<evidence type="ECO:0000256" key="1">
    <source>
        <dbReference type="SAM" id="SignalP"/>
    </source>
</evidence>
<name>A0A6A6E7Q9_9PEZI</name>
<dbReference type="Proteomes" id="UP000800200">
    <property type="component" value="Unassembled WGS sequence"/>
</dbReference>
<gene>
    <name evidence="2" type="ORF">K469DRAFT_687710</name>
</gene>
<feature type="chain" id="PRO_5025480340" evidence="1">
    <location>
        <begin position="26"/>
        <end position="103"/>
    </location>
</feature>
<accession>A0A6A6E7Q9</accession>
<organism evidence="2 3">
    <name type="scientific">Zopfia rhizophila CBS 207.26</name>
    <dbReference type="NCBI Taxonomy" id="1314779"/>
    <lineage>
        <taxon>Eukaryota</taxon>
        <taxon>Fungi</taxon>
        <taxon>Dikarya</taxon>
        <taxon>Ascomycota</taxon>
        <taxon>Pezizomycotina</taxon>
        <taxon>Dothideomycetes</taxon>
        <taxon>Dothideomycetes incertae sedis</taxon>
        <taxon>Zopfiaceae</taxon>
        <taxon>Zopfia</taxon>
    </lineage>
</organism>
<reference evidence="2" key="1">
    <citation type="journal article" date="2020" name="Stud. Mycol.">
        <title>101 Dothideomycetes genomes: a test case for predicting lifestyles and emergence of pathogens.</title>
        <authorList>
            <person name="Haridas S."/>
            <person name="Albert R."/>
            <person name="Binder M."/>
            <person name="Bloem J."/>
            <person name="Labutti K."/>
            <person name="Salamov A."/>
            <person name="Andreopoulos B."/>
            <person name="Baker S."/>
            <person name="Barry K."/>
            <person name="Bills G."/>
            <person name="Bluhm B."/>
            <person name="Cannon C."/>
            <person name="Castanera R."/>
            <person name="Culley D."/>
            <person name="Daum C."/>
            <person name="Ezra D."/>
            <person name="Gonzalez J."/>
            <person name="Henrissat B."/>
            <person name="Kuo A."/>
            <person name="Liang C."/>
            <person name="Lipzen A."/>
            <person name="Lutzoni F."/>
            <person name="Magnuson J."/>
            <person name="Mondo S."/>
            <person name="Nolan M."/>
            <person name="Ohm R."/>
            <person name="Pangilinan J."/>
            <person name="Park H.-J."/>
            <person name="Ramirez L."/>
            <person name="Alfaro M."/>
            <person name="Sun H."/>
            <person name="Tritt A."/>
            <person name="Yoshinaga Y."/>
            <person name="Zwiers L.-H."/>
            <person name="Turgeon B."/>
            <person name="Goodwin S."/>
            <person name="Spatafora J."/>
            <person name="Crous P."/>
            <person name="Grigoriev I."/>
        </authorList>
    </citation>
    <scope>NUCLEOTIDE SEQUENCE</scope>
    <source>
        <strain evidence="2">CBS 207.26</strain>
    </source>
</reference>
<proteinExistence type="predicted"/>
<protein>
    <submittedName>
        <fullName evidence="2">Uncharacterized protein</fullName>
    </submittedName>
</protein>
<feature type="signal peptide" evidence="1">
    <location>
        <begin position="1"/>
        <end position="25"/>
    </location>
</feature>
<dbReference type="AlphaFoldDB" id="A0A6A6E7Q9"/>
<keyword evidence="3" id="KW-1185">Reference proteome</keyword>
<sequence length="103" mass="10788">MAPTCSFSLVTATLCVSIAHSQASASQPAIEPASTVVPFDSPAGAPLLEAETLQLTDAVVHRIANTKSTVEYVDLFAFDDGASANASHMRRSGFCKTFPGDRD</sequence>
<evidence type="ECO:0000313" key="3">
    <source>
        <dbReference type="Proteomes" id="UP000800200"/>
    </source>
</evidence>
<evidence type="ECO:0000313" key="2">
    <source>
        <dbReference type="EMBL" id="KAF2185886.1"/>
    </source>
</evidence>